<dbReference type="Proteomes" id="UP000522333">
    <property type="component" value="Unassembled WGS sequence"/>
</dbReference>
<comment type="cofactor">
    <cofactor evidence="1">
        <name>[4Fe-4S] cluster</name>
        <dbReference type="ChEBI" id="CHEBI:49883"/>
    </cofactor>
</comment>
<organism evidence="15 16">
    <name type="scientific">Desulfovibrio piger</name>
    <dbReference type="NCBI Taxonomy" id="901"/>
    <lineage>
        <taxon>Bacteria</taxon>
        <taxon>Pseudomonadati</taxon>
        <taxon>Thermodesulfobacteriota</taxon>
        <taxon>Desulfovibrionia</taxon>
        <taxon>Desulfovibrionales</taxon>
        <taxon>Desulfovibrionaceae</taxon>
        <taxon>Desulfovibrio</taxon>
    </lineage>
</organism>
<evidence type="ECO:0000256" key="2">
    <source>
        <dbReference type="ARBA" id="ARBA00009189"/>
    </source>
</evidence>
<keyword evidence="12 13" id="KW-0464">Manganese</keyword>
<comment type="cofactor">
    <cofactor evidence="13">
        <name>Mg(2+)</name>
        <dbReference type="ChEBI" id="CHEBI:18420"/>
    </cofactor>
    <cofactor evidence="13">
        <name>Mn(2+)</name>
        <dbReference type="ChEBI" id="CHEBI:29035"/>
    </cofactor>
    <text evidence="13">Mg(2+) or Mn(2+) required for ssDNA cleavage activity.</text>
</comment>
<protein>
    <recommendedName>
        <fullName evidence="4 13">CRISPR-associated exonuclease Cas4</fullName>
        <ecNumber evidence="3 13">3.1.12.1</ecNumber>
    </recommendedName>
</protein>
<keyword evidence="10 13" id="KW-0411">Iron-sulfur</keyword>
<dbReference type="InterPro" id="IPR011604">
    <property type="entry name" value="PDDEXK-like_dom_sf"/>
</dbReference>
<evidence type="ECO:0000256" key="1">
    <source>
        <dbReference type="ARBA" id="ARBA00001966"/>
    </source>
</evidence>
<dbReference type="InterPro" id="IPR013343">
    <property type="entry name" value="CRISPR-assoc_prot_Cas4"/>
</dbReference>
<keyword evidence="7 13" id="KW-0378">Hydrolase</keyword>
<dbReference type="InterPro" id="IPR022765">
    <property type="entry name" value="Dna2/Cas4_DUF83"/>
</dbReference>
<keyword evidence="9 13" id="KW-0408">Iron</keyword>
<comment type="similarity">
    <text evidence="2 13">Belongs to the CRISPR-associated exonuclease Cas4 family.</text>
</comment>
<dbReference type="EMBL" id="JABAFY010000015">
    <property type="protein sequence ID" value="NME52041.1"/>
    <property type="molecule type" value="Genomic_DNA"/>
</dbReference>
<gene>
    <name evidence="15" type="primary">cas4</name>
    <name evidence="15" type="ORF">HF854_05755</name>
</gene>
<reference evidence="15 16" key="1">
    <citation type="submission" date="2020-04" db="EMBL/GenBank/DDBJ databases">
        <authorList>
            <person name="Hitch T.C.A."/>
            <person name="Wylensek D."/>
            <person name="Clavel T."/>
        </authorList>
    </citation>
    <scope>NUCLEOTIDE SEQUENCE [LARGE SCALE GENOMIC DNA]</scope>
    <source>
        <strain evidence="15 16">PG-251-APC-1</strain>
    </source>
</reference>
<comment type="caution">
    <text evidence="15">The sequence shown here is derived from an EMBL/GenBank/DDBJ whole genome shotgun (WGS) entry which is preliminary data.</text>
</comment>
<evidence type="ECO:0000256" key="11">
    <source>
        <dbReference type="ARBA" id="ARBA00023118"/>
    </source>
</evidence>
<proteinExistence type="inferred from homology"/>
<dbReference type="AlphaFoldDB" id="A0A848C705"/>
<evidence type="ECO:0000256" key="10">
    <source>
        <dbReference type="ARBA" id="ARBA00023014"/>
    </source>
</evidence>
<evidence type="ECO:0000256" key="4">
    <source>
        <dbReference type="ARBA" id="ARBA00020049"/>
    </source>
</evidence>
<dbReference type="PANTHER" id="PTHR36531">
    <property type="entry name" value="CRISPR-ASSOCIATED EXONUCLEASE CAS4"/>
    <property type="match status" value="1"/>
</dbReference>
<evidence type="ECO:0000313" key="15">
    <source>
        <dbReference type="EMBL" id="NME52041.1"/>
    </source>
</evidence>
<dbReference type="GO" id="GO:0046872">
    <property type="term" value="F:metal ion binding"/>
    <property type="evidence" value="ECO:0007669"/>
    <property type="project" value="UniProtKB-KW"/>
</dbReference>
<dbReference type="InterPro" id="IPR051827">
    <property type="entry name" value="Cas4_exonuclease"/>
</dbReference>
<keyword evidence="6 13" id="KW-0479">Metal-binding</keyword>
<keyword evidence="8 13" id="KW-0269">Exonuclease</keyword>
<evidence type="ECO:0000256" key="5">
    <source>
        <dbReference type="ARBA" id="ARBA00022722"/>
    </source>
</evidence>
<keyword evidence="11 13" id="KW-0051">Antiviral defense</keyword>
<evidence type="ECO:0000256" key="13">
    <source>
        <dbReference type="RuleBase" id="RU365022"/>
    </source>
</evidence>
<evidence type="ECO:0000256" key="6">
    <source>
        <dbReference type="ARBA" id="ARBA00022723"/>
    </source>
</evidence>
<evidence type="ECO:0000256" key="8">
    <source>
        <dbReference type="ARBA" id="ARBA00022839"/>
    </source>
</evidence>
<comment type="cofactor">
    <cofactor evidence="13">
        <name>iron-sulfur cluster</name>
        <dbReference type="ChEBI" id="CHEBI:30408"/>
    </cofactor>
</comment>
<keyword evidence="5 13" id="KW-0540">Nuclease</keyword>
<dbReference type="EC" id="3.1.12.1" evidence="3 13"/>
<dbReference type="RefSeq" id="WP_168935436.1">
    <property type="nucleotide sequence ID" value="NZ_JABAFY010000015.1"/>
</dbReference>
<dbReference type="Gene3D" id="3.90.320.10">
    <property type="match status" value="1"/>
</dbReference>
<dbReference type="Pfam" id="PF01930">
    <property type="entry name" value="Cas_Cas4"/>
    <property type="match status" value="1"/>
</dbReference>
<evidence type="ECO:0000256" key="9">
    <source>
        <dbReference type="ARBA" id="ARBA00023004"/>
    </source>
</evidence>
<comment type="function">
    <text evidence="13">CRISPR (clustered regularly interspaced short palindromic repeat) is an adaptive immune system that provides protection against mobile genetic elements (viruses, transposable elements and conjugative plasmids). CRISPR clusters contain sequences complementary to antecedent mobile elements and target invading nucleic acids. CRISPR clusters are transcribed and processed into CRISPR RNA (crRNA).</text>
</comment>
<evidence type="ECO:0000256" key="7">
    <source>
        <dbReference type="ARBA" id="ARBA00022801"/>
    </source>
</evidence>
<evidence type="ECO:0000313" key="16">
    <source>
        <dbReference type="Proteomes" id="UP000522333"/>
    </source>
</evidence>
<name>A0A848C705_9BACT</name>
<accession>A0A848C705</accession>
<evidence type="ECO:0000256" key="12">
    <source>
        <dbReference type="ARBA" id="ARBA00023211"/>
    </source>
</evidence>
<sequence>MHDILLSALQHYVVCPRQCALIHMEQIWTENEHTAAGRLLHESVHSGETRLRDGVRIVTDLELHSTRLGLRGKSDAVELHRDGRRWRPYPVEYKKGSPHGDCLADSIQLCGQALCLEEMFATSIPEGALFYGTPHRRTLVRFSPELREKTERTVAAVREMLASARLPCAQKSAVCSSCSLAACCMPGSPPAVSVYLDKLCEEEG</sequence>
<dbReference type="PANTHER" id="PTHR36531:SF6">
    <property type="entry name" value="DNA REPLICATION ATP-DEPENDENT HELICASE_NUCLEASE DNA2"/>
    <property type="match status" value="1"/>
</dbReference>
<dbReference type="NCBIfam" id="TIGR00372">
    <property type="entry name" value="cas4"/>
    <property type="match status" value="1"/>
</dbReference>
<dbReference type="GO" id="GO:0051607">
    <property type="term" value="P:defense response to virus"/>
    <property type="evidence" value="ECO:0007669"/>
    <property type="project" value="UniProtKB-KW"/>
</dbReference>
<evidence type="ECO:0000259" key="14">
    <source>
        <dbReference type="Pfam" id="PF01930"/>
    </source>
</evidence>
<evidence type="ECO:0000256" key="3">
    <source>
        <dbReference type="ARBA" id="ARBA00012768"/>
    </source>
</evidence>
<dbReference type="GO" id="GO:0051536">
    <property type="term" value="F:iron-sulfur cluster binding"/>
    <property type="evidence" value="ECO:0007669"/>
    <property type="project" value="UniProtKB-KW"/>
</dbReference>
<feature type="domain" description="DUF83" evidence="14">
    <location>
        <begin position="7"/>
        <end position="185"/>
    </location>
</feature>
<dbReference type="GO" id="GO:0004527">
    <property type="term" value="F:exonuclease activity"/>
    <property type="evidence" value="ECO:0007669"/>
    <property type="project" value="UniProtKB-KW"/>
</dbReference>